<gene>
    <name evidence="7" type="primary">aroE</name>
    <name evidence="11" type="ORF">FD22_GL000771</name>
</gene>
<dbReference type="PANTHER" id="PTHR21089">
    <property type="entry name" value="SHIKIMATE DEHYDROGENASE"/>
    <property type="match status" value="1"/>
</dbReference>
<sequence length="291" mass="30776">MIDGKTQLYGFFAHPAQHSLSPLMYNTTFAEQKINAVYLAFDFTADLATAVTSMRTLNFGGANLSMPFKAQVIPLLDEIAPEAKLIGAVNTIVNQNGRLIGHSTDGPGFFAGLAQQGQTFQNAHLTILGAGGAGLAIIAAAGQAGVTAIDVFKRRNATYASVAAKLTEIAAATKVTIRLHDYAATNELTAALKSSDLLVNATNIGMGAGSTALPIPQTVLTQVPPTTVVSDVIYFPKETAFLKAARQLGHPTYNGLPMLIQQGVLAYKLWTGAEMPLAKVTQALEQQLYQK</sequence>
<evidence type="ECO:0000256" key="7">
    <source>
        <dbReference type="HAMAP-Rule" id="MF_00222"/>
    </source>
</evidence>
<dbReference type="GO" id="GO:0009073">
    <property type="term" value="P:aromatic amino acid family biosynthetic process"/>
    <property type="evidence" value="ECO:0007669"/>
    <property type="project" value="UniProtKB-KW"/>
</dbReference>
<dbReference type="UniPathway" id="UPA00053">
    <property type="reaction ID" value="UER00087"/>
</dbReference>
<feature type="active site" description="Proton acceptor" evidence="7">
    <location>
        <position position="69"/>
    </location>
</feature>
<dbReference type="InterPro" id="IPR013708">
    <property type="entry name" value="Shikimate_DH-bd_N"/>
</dbReference>
<comment type="subunit">
    <text evidence="7">Homodimer.</text>
</comment>
<dbReference type="Pfam" id="PF08501">
    <property type="entry name" value="Shikimate_dh_N"/>
    <property type="match status" value="1"/>
</dbReference>
<evidence type="ECO:0000256" key="6">
    <source>
        <dbReference type="ARBA" id="ARBA00023141"/>
    </source>
</evidence>
<evidence type="ECO:0000313" key="12">
    <source>
        <dbReference type="Proteomes" id="UP000051181"/>
    </source>
</evidence>
<feature type="binding site" evidence="7">
    <location>
        <position position="234"/>
    </location>
    <ligand>
        <name>shikimate</name>
        <dbReference type="ChEBI" id="CHEBI:36208"/>
    </ligand>
</feature>
<comment type="caution">
    <text evidence="7">Lacks conserved residue(s) required for the propagation of feature annotation.</text>
</comment>
<keyword evidence="5 7" id="KW-0560">Oxidoreductase</keyword>
<dbReference type="Gene3D" id="3.40.50.10860">
    <property type="entry name" value="Leucine Dehydrogenase, chain A, domain 1"/>
    <property type="match status" value="1"/>
</dbReference>
<evidence type="ECO:0000259" key="10">
    <source>
        <dbReference type="Pfam" id="PF18317"/>
    </source>
</evidence>
<comment type="caution">
    <text evidence="11">The sequence shown here is derived from an EMBL/GenBank/DDBJ whole genome shotgun (WGS) entry which is preliminary data.</text>
</comment>
<feature type="domain" description="SDH C-terminal" evidence="10">
    <location>
        <begin position="255"/>
        <end position="285"/>
    </location>
</feature>
<feature type="binding site" evidence="7">
    <location>
        <position position="105"/>
    </location>
    <ligand>
        <name>shikimate</name>
        <dbReference type="ChEBI" id="CHEBI:36208"/>
    </ligand>
</feature>
<feature type="binding site" evidence="7">
    <location>
        <position position="232"/>
    </location>
    <ligand>
        <name>NADP(+)</name>
        <dbReference type="ChEBI" id="CHEBI:58349"/>
    </ligand>
</feature>
<dbReference type="Proteomes" id="UP000051181">
    <property type="component" value="Unassembled WGS sequence"/>
</dbReference>
<dbReference type="InterPro" id="IPR011342">
    <property type="entry name" value="Shikimate_DH"/>
</dbReference>
<feature type="binding site" evidence="7">
    <location>
        <position position="262"/>
    </location>
    <ligand>
        <name>shikimate</name>
        <dbReference type="ChEBI" id="CHEBI:36208"/>
    </ligand>
</feature>
<dbReference type="Pfam" id="PF01262">
    <property type="entry name" value="AlaDh_PNT_C"/>
    <property type="match status" value="1"/>
</dbReference>
<feature type="domain" description="Alanine dehydrogenase/pyridine nucleotide transhydrogenase NAD(H)-binding" evidence="8">
    <location>
        <begin position="120"/>
        <end position="232"/>
    </location>
</feature>
<dbReference type="SUPFAM" id="SSF51735">
    <property type="entry name" value="NAD(P)-binding Rossmann-fold domains"/>
    <property type="match status" value="1"/>
</dbReference>
<feature type="binding site" evidence="7">
    <location>
        <position position="255"/>
    </location>
    <ligand>
        <name>NADP(+)</name>
        <dbReference type="ChEBI" id="CHEBI:58349"/>
    </ligand>
</feature>
<name>A0A0R1FJH3_9LACO</name>
<evidence type="ECO:0000256" key="1">
    <source>
        <dbReference type="ARBA" id="ARBA00004871"/>
    </source>
</evidence>
<keyword evidence="6 7" id="KW-0057">Aromatic amino acid biosynthesis</keyword>
<dbReference type="InterPro" id="IPR036291">
    <property type="entry name" value="NAD(P)-bd_dom_sf"/>
</dbReference>
<dbReference type="InterPro" id="IPR046346">
    <property type="entry name" value="Aminoacid_DH-like_N_sf"/>
</dbReference>
<dbReference type="AlphaFoldDB" id="A0A0R1FJH3"/>
<reference evidence="11 12" key="1">
    <citation type="journal article" date="2015" name="Genome Announc.">
        <title>Expanding the biotechnology potential of lactobacilli through comparative genomics of 213 strains and associated genera.</title>
        <authorList>
            <person name="Sun Z."/>
            <person name="Harris H.M."/>
            <person name="McCann A."/>
            <person name="Guo C."/>
            <person name="Argimon S."/>
            <person name="Zhang W."/>
            <person name="Yang X."/>
            <person name="Jeffery I.B."/>
            <person name="Cooney J.C."/>
            <person name="Kagawa T.F."/>
            <person name="Liu W."/>
            <person name="Song Y."/>
            <person name="Salvetti E."/>
            <person name="Wrobel A."/>
            <person name="Rasinkangas P."/>
            <person name="Parkhill J."/>
            <person name="Rea M.C."/>
            <person name="O'Sullivan O."/>
            <person name="Ritari J."/>
            <person name="Douillard F.P."/>
            <person name="Paul Ross R."/>
            <person name="Yang R."/>
            <person name="Briner A.E."/>
            <person name="Felis G.E."/>
            <person name="de Vos W.M."/>
            <person name="Barrangou R."/>
            <person name="Klaenhammer T.R."/>
            <person name="Caufield P.W."/>
            <person name="Cui Y."/>
            <person name="Zhang H."/>
            <person name="O'Toole P.W."/>
        </authorList>
    </citation>
    <scope>NUCLEOTIDE SEQUENCE [LARGE SCALE GENOMIC DNA]</scope>
    <source>
        <strain evidence="11 12">DSM 20001</strain>
    </source>
</reference>
<dbReference type="Pfam" id="PF18317">
    <property type="entry name" value="SDH_C"/>
    <property type="match status" value="1"/>
</dbReference>
<accession>A0A0R1FJH3</accession>
<keyword evidence="4 7" id="KW-0521">NADP</keyword>
<comment type="similarity">
    <text evidence="7">Belongs to the shikimate dehydrogenase family.</text>
</comment>
<evidence type="ECO:0000259" key="9">
    <source>
        <dbReference type="Pfam" id="PF08501"/>
    </source>
</evidence>
<dbReference type="PANTHER" id="PTHR21089:SF1">
    <property type="entry name" value="BIFUNCTIONAL 3-DEHYDROQUINATE DEHYDRATASE_SHIKIMATE DEHYDROGENASE, CHLOROPLASTIC"/>
    <property type="match status" value="1"/>
</dbReference>
<dbReference type="GO" id="GO:0050661">
    <property type="term" value="F:NADP binding"/>
    <property type="evidence" value="ECO:0007669"/>
    <property type="project" value="InterPro"/>
</dbReference>
<feature type="binding site" evidence="7">
    <location>
        <position position="65"/>
    </location>
    <ligand>
        <name>shikimate</name>
        <dbReference type="ChEBI" id="CHEBI:36208"/>
    </ligand>
</feature>
<proteinExistence type="inferred from homology"/>
<dbReference type="InterPro" id="IPR022893">
    <property type="entry name" value="Shikimate_DH_fam"/>
</dbReference>
<dbReference type="InterPro" id="IPR041121">
    <property type="entry name" value="SDH_C"/>
</dbReference>
<dbReference type="GO" id="GO:0004764">
    <property type="term" value="F:shikimate 3-dehydrogenase (NADP+) activity"/>
    <property type="evidence" value="ECO:0007669"/>
    <property type="project" value="UniProtKB-UniRule"/>
</dbReference>
<evidence type="ECO:0000256" key="2">
    <source>
        <dbReference type="ARBA" id="ARBA00012962"/>
    </source>
</evidence>
<evidence type="ECO:0000259" key="8">
    <source>
        <dbReference type="Pfam" id="PF01262"/>
    </source>
</evidence>
<dbReference type="eggNOG" id="COG0169">
    <property type="taxonomic scope" value="Bacteria"/>
</dbReference>
<keyword evidence="3 7" id="KW-0028">Amino-acid biosynthesis</keyword>
<dbReference type="GO" id="GO:0009423">
    <property type="term" value="P:chorismate biosynthetic process"/>
    <property type="evidence" value="ECO:0007669"/>
    <property type="project" value="UniProtKB-UniRule"/>
</dbReference>
<dbReference type="RefSeq" id="WP_003678327.1">
    <property type="nucleotide sequence ID" value="NZ_AZCN01000002.1"/>
</dbReference>
<feature type="domain" description="Shikimate dehydrogenase substrate binding N-terminal" evidence="9">
    <location>
        <begin position="12"/>
        <end position="92"/>
    </location>
</feature>
<evidence type="ECO:0000256" key="5">
    <source>
        <dbReference type="ARBA" id="ARBA00023002"/>
    </source>
</evidence>
<comment type="function">
    <text evidence="7">Involved in the biosynthesis of the chorismate, which leads to the biosynthesis of aromatic amino acids. Catalyzes the reversible NADPH linked reduction of 3-dehydroshikimate (DHSA) to yield shikimate (SA).</text>
</comment>
<dbReference type="PATRIC" id="fig|913848.6.peg.800"/>
<evidence type="ECO:0000256" key="3">
    <source>
        <dbReference type="ARBA" id="ARBA00022605"/>
    </source>
</evidence>
<feature type="binding site" evidence="7">
    <location>
        <position position="90"/>
    </location>
    <ligand>
        <name>shikimate</name>
        <dbReference type="ChEBI" id="CHEBI:36208"/>
    </ligand>
</feature>
<evidence type="ECO:0000313" key="11">
    <source>
        <dbReference type="EMBL" id="KRK19210.1"/>
    </source>
</evidence>
<comment type="pathway">
    <text evidence="1 7">Metabolic intermediate biosynthesis; chorismate biosynthesis; chorismate from D-erythrose 4-phosphate and phosphoenolpyruvate: step 4/7.</text>
</comment>
<dbReference type="HAMAP" id="MF_00222">
    <property type="entry name" value="Shikimate_DH_AroE"/>
    <property type="match status" value="1"/>
</dbReference>
<protein>
    <recommendedName>
        <fullName evidence="2 7">Shikimate dehydrogenase (NADP(+))</fullName>
        <shortName evidence="7">SDH</shortName>
        <ecNumber evidence="2 7">1.1.1.25</ecNumber>
    </recommendedName>
</protein>
<feature type="binding site" evidence="7">
    <location>
        <begin position="19"/>
        <end position="21"/>
    </location>
    <ligand>
        <name>shikimate</name>
        <dbReference type="ChEBI" id="CHEBI:36208"/>
    </ligand>
</feature>
<organism evidence="11 12">
    <name type="scientific">Loigolactobacillus coryniformis subsp. coryniformis KCTC 3167 = DSM 20001</name>
    <dbReference type="NCBI Taxonomy" id="913848"/>
    <lineage>
        <taxon>Bacteria</taxon>
        <taxon>Bacillati</taxon>
        <taxon>Bacillota</taxon>
        <taxon>Bacilli</taxon>
        <taxon>Lactobacillales</taxon>
        <taxon>Lactobacillaceae</taxon>
        <taxon>Loigolactobacillus</taxon>
    </lineage>
</organism>
<dbReference type="EMBL" id="AZCN01000002">
    <property type="protein sequence ID" value="KRK19210.1"/>
    <property type="molecule type" value="Genomic_DNA"/>
</dbReference>
<dbReference type="GO" id="GO:0008652">
    <property type="term" value="P:amino acid biosynthetic process"/>
    <property type="evidence" value="ECO:0007669"/>
    <property type="project" value="UniProtKB-KW"/>
</dbReference>
<dbReference type="SUPFAM" id="SSF53223">
    <property type="entry name" value="Aminoacid dehydrogenase-like, N-terminal domain"/>
    <property type="match status" value="1"/>
</dbReference>
<dbReference type="InterPro" id="IPR007698">
    <property type="entry name" value="AlaDH/PNT_NAD(H)-bd"/>
</dbReference>
<feature type="binding site" evidence="7">
    <location>
        <begin position="129"/>
        <end position="133"/>
    </location>
    <ligand>
        <name>NADP(+)</name>
        <dbReference type="ChEBI" id="CHEBI:58349"/>
    </ligand>
</feature>
<dbReference type="NCBIfam" id="TIGR00507">
    <property type="entry name" value="aroE"/>
    <property type="match status" value="1"/>
</dbReference>
<dbReference type="GO" id="GO:0019632">
    <property type="term" value="P:shikimate metabolic process"/>
    <property type="evidence" value="ECO:0007669"/>
    <property type="project" value="InterPro"/>
</dbReference>
<dbReference type="Gene3D" id="3.40.50.720">
    <property type="entry name" value="NAD(P)-binding Rossmann-like Domain"/>
    <property type="match status" value="1"/>
</dbReference>
<dbReference type="EC" id="1.1.1.25" evidence="2 7"/>
<dbReference type="GeneID" id="65916811"/>
<evidence type="ECO:0000256" key="4">
    <source>
        <dbReference type="ARBA" id="ARBA00022857"/>
    </source>
</evidence>
<comment type="catalytic activity">
    <reaction evidence="7">
        <text>shikimate + NADP(+) = 3-dehydroshikimate + NADPH + H(+)</text>
        <dbReference type="Rhea" id="RHEA:17737"/>
        <dbReference type="ChEBI" id="CHEBI:15378"/>
        <dbReference type="ChEBI" id="CHEBI:16630"/>
        <dbReference type="ChEBI" id="CHEBI:36208"/>
        <dbReference type="ChEBI" id="CHEBI:57783"/>
        <dbReference type="ChEBI" id="CHEBI:58349"/>
        <dbReference type="EC" id="1.1.1.25"/>
    </reaction>
</comment>